<comment type="caution">
    <text evidence="1">The sequence shown here is derived from an EMBL/GenBank/DDBJ whole genome shotgun (WGS) entry which is preliminary data.</text>
</comment>
<gene>
    <name evidence="1" type="ORF">BK659_16580</name>
</gene>
<accession>A0A423H4Q1</accession>
<evidence type="ECO:0000313" key="2">
    <source>
        <dbReference type="Proteomes" id="UP000286071"/>
    </source>
</evidence>
<proteinExistence type="predicted"/>
<protein>
    <submittedName>
        <fullName evidence="1">Uncharacterized protein</fullName>
    </submittedName>
</protein>
<dbReference type="EMBL" id="MOBJ01000010">
    <property type="protein sequence ID" value="RON08173.1"/>
    <property type="molecule type" value="Genomic_DNA"/>
</dbReference>
<dbReference type="Proteomes" id="UP000286071">
    <property type="component" value="Unassembled WGS sequence"/>
</dbReference>
<evidence type="ECO:0000313" key="1">
    <source>
        <dbReference type="EMBL" id="RON08173.1"/>
    </source>
</evidence>
<name>A0A423H4Q1_9PSED</name>
<organism evidence="1 2">
    <name type="scientific">Pseudomonas brassicacearum</name>
    <dbReference type="NCBI Taxonomy" id="930166"/>
    <lineage>
        <taxon>Bacteria</taxon>
        <taxon>Pseudomonadati</taxon>
        <taxon>Pseudomonadota</taxon>
        <taxon>Gammaproteobacteria</taxon>
        <taxon>Pseudomonadales</taxon>
        <taxon>Pseudomonadaceae</taxon>
        <taxon>Pseudomonas</taxon>
    </lineage>
</organism>
<dbReference type="AlphaFoldDB" id="A0A423H4Q1"/>
<sequence>MEVCRETHTVAGSGYDDLARLQRLSQYFQNLAIKFRELIEEQRVMVGESDFTGMWFRASVGFGNKCD</sequence>
<reference evidence="1 2" key="1">
    <citation type="submission" date="2016-10" db="EMBL/GenBank/DDBJ databases">
        <title>Comparative genome analysis of multiple Pseudomonas spp. focuses on biocontrol and plant growth promoting traits.</title>
        <authorList>
            <person name="Tao X.-Y."/>
            <person name="Taylor C.G."/>
        </authorList>
    </citation>
    <scope>NUCLEOTIDE SEQUENCE [LARGE SCALE GENOMIC DNA]</scope>
    <source>
        <strain evidence="1 2">48H11</strain>
    </source>
</reference>